<organism evidence="2 3">
    <name type="scientific">Phytophthora nicotianae</name>
    <name type="common">Potato buckeye rot agent</name>
    <name type="synonym">Phytophthora parasitica</name>
    <dbReference type="NCBI Taxonomy" id="4792"/>
    <lineage>
        <taxon>Eukaryota</taxon>
        <taxon>Sar</taxon>
        <taxon>Stramenopiles</taxon>
        <taxon>Oomycota</taxon>
        <taxon>Peronosporomycetes</taxon>
        <taxon>Peronosporales</taxon>
        <taxon>Peronosporaceae</taxon>
        <taxon>Phytophthora</taxon>
    </lineage>
</organism>
<dbReference type="EMBL" id="LNFP01000382">
    <property type="protein sequence ID" value="KUF93470.1"/>
    <property type="molecule type" value="Genomic_DNA"/>
</dbReference>
<gene>
    <name evidence="2" type="ORF">AM588_10011283</name>
</gene>
<feature type="compositionally biased region" description="Basic and acidic residues" evidence="1">
    <location>
        <begin position="183"/>
        <end position="194"/>
    </location>
</feature>
<proteinExistence type="predicted"/>
<protein>
    <submittedName>
        <fullName evidence="2">Uncharacterized protein</fullName>
    </submittedName>
</protein>
<sequence length="414" mass="46117">MSDVDPDDVYASDEYEPESPARAQQSPSHSQSGSPHAAPQLTLRFDANLPDDDESESGVVTPLLNKKSKHSRSSREFNTVSGRHLMDNTPWTYTVSAFQVRLLRIPVTESAAIRELRVFATIDKQAAQSRGSRWKQELQPVGRSPLRLNRKRGNRLDIDGKFSFPDFEDAVISASVAVELVESKDTRAQQDRPKNRPGQRPEIQELTQGTIVDDGKVVPAEKSDANTDDKVFFKLDHIRLKTSAISQFIGEENVCIEVVVGEEQVSGVLEFCSYTKQQAFATCVAVGVILDSVSCQTALDTSIRIRCFSSVSNHLVASSSEATKVIQDEEGYPRSIVFPMLNESKQFVGQCTLTCTRGPEAHQQPGRELRGDARKEKRQYRLCLKLKSVRDIEIPGEYLVRYHNPFLGSALGKC</sequence>
<evidence type="ECO:0000313" key="3">
    <source>
        <dbReference type="Proteomes" id="UP000054636"/>
    </source>
</evidence>
<evidence type="ECO:0000256" key="1">
    <source>
        <dbReference type="SAM" id="MobiDB-lite"/>
    </source>
</evidence>
<name>A0A0W8DAR1_PHYNI</name>
<dbReference type="Proteomes" id="UP000054636">
    <property type="component" value="Unassembled WGS sequence"/>
</dbReference>
<feature type="region of interest" description="Disordered" evidence="1">
    <location>
        <begin position="1"/>
        <end position="77"/>
    </location>
</feature>
<dbReference type="AlphaFoldDB" id="A0A0W8DAR1"/>
<feature type="region of interest" description="Disordered" evidence="1">
    <location>
        <begin position="183"/>
        <end position="205"/>
    </location>
</feature>
<evidence type="ECO:0000313" key="2">
    <source>
        <dbReference type="EMBL" id="KUF93470.1"/>
    </source>
</evidence>
<feature type="compositionally biased region" description="Acidic residues" evidence="1">
    <location>
        <begin position="1"/>
        <end position="17"/>
    </location>
</feature>
<feature type="compositionally biased region" description="Low complexity" evidence="1">
    <location>
        <begin position="23"/>
        <end position="39"/>
    </location>
</feature>
<comment type="caution">
    <text evidence="2">The sequence shown here is derived from an EMBL/GenBank/DDBJ whole genome shotgun (WGS) entry which is preliminary data.</text>
</comment>
<reference evidence="2 3" key="1">
    <citation type="submission" date="2015-11" db="EMBL/GenBank/DDBJ databases">
        <title>Genomes and virulence difference between two physiological races of Phytophthora nicotianae.</title>
        <authorList>
            <person name="Liu H."/>
            <person name="Ma X."/>
            <person name="Yu H."/>
            <person name="Fang D."/>
            <person name="Li Y."/>
            <person name="Wang X."/>
            <person name="Wang W."/>
            <person name="Dong Y."/>
            <person name="Xiao B."/>
        </authorList>
    </citation>
    <scope>NUCLEOTIDE SEQUENCE [LARGE SCALE GENOMIC DNA]</scope>
    <source>
        <strain evidence="3">race 1</strain>
    </source>
</reference>
<accession>A0A0W8DAR1</accession>